<reference evidence="3 4" key="1">
    <citation type="journal article" date="2022" name="Syst. Appl. Microbiol.">
        <title>Rhodopirellula aestuarii sp. nov., a novel member of the genus Rhodopirellula isolated from brackish sediments collected in the Tagus River estuary, Portugal.</title>
        <authorList>
            <person name="Vitorino I.R."/>
            <person name="Klimek D."/>
            <person name="Calusinska M."/>
            <person name="Lobo-da-Cunha A."/>
            <person name="Vasconcelos V."/>
            <person name="Lage O.M."/>
        </authorList>
    </citation>
    <scope>NUCLEOTIDE SEQUENCE [LARGE SCALE GENOMIC DNA]</scope>
    <source>
        <strain evidence="3 4">ICT_H3.1</strain>
    </source>
</reference>
<dbReference type="SUPFAM" id="SSF53335">
    <property type="entry name" value="S-adenosyl-L-methionine-dependent methyltransferases"/>
    <property type="match status" value="1"/>
</dbReference>
<keyword evidence="3" id="KW-0489">Methyltransferase</keyword>
<dbReference type="InterPro" id="IPR048647">
    <property type="entry name" value="RlmA_N"/>
</dbReference>
<dbReference type="InterPro" id="IPR016718">
    <property type="entry name" value="rRNA_m1G-MeTrfase_A_prd"/>
</dbReference>
<organism evidence="3 4">
    <name type="scientific">Aporhodopirellula aestuarii</name>
    <dbReference type="NCBI Taxonomy" id="2950107"/>
    <lineage>
        <taxon>Bacteria</taxon>
        <taxon>Pseudomonadati</taxon>
        <taxon>Planctomycetota</taxon>
        <taxon>Planctomycetia</taxon>
        <taxon>Pirellulales</taxon>
        <taxon>Pirellulaceae</taxon>
        <taxon>Aporhodopirellula</taxon>
    </lineage>
</organism>
<dbReference type="Pfam" id="PF21302">
    <property type="entry name" value="Zn_ribbon_RlmA"/>
    <property type="match status" value="1"/>
</dbReference>
<dbReference type="PIRSF" id="PIRSF018249">
    <property type="entry name" value="MyrA_prd"/>
    <property type="match status" value="1"/>
</dbReference>
<accession>A0ABT0U3B5</accession>
<evidence type="ECO:0000259" key="1">
    <source>
        <dbReference type="Pfam" id="PF13649"/>
    </source>
</evidence>
<dbReference type="RefSeq" id="WP_250928951.1">
    <property type="nucleotide sequence ID" value="NZ_JAMQBK010000031.1"/>
</dbReference>
<feature type="domain" description="Methyltransferase" evidence="1">
    <location>
        <begin position="96"/>
        <end position="178"/>
    </location>
</feature>
<keyword evidence="4" id="KW-1185">Reference proteome</keyword>
<evidence type="ECO:0000313" key="4">
    <source>
        <dbReference type="Proteomes" id="UP001202961"/>
    </source>
</evidence>
<comment type="caution">
    <text evidence="3">The sequence shown here is derived from an EMBL/GenBank/DDBJ whole genome shotgun (WGS) entry which is preliminary data.</text>
</comment>
<dbReference type="PANTHER" id="PTHR42912">
    <property type="entry name" value="METHYLTRANSFERASE"/>
    <property type="match status" value="1"/>
</dbReference>
<dbReference type="PANTHER" id="PTHR42912:SF45">
    <property type="entry name" value="23S RRNA (GUANINE(745)-N(1))-METHYLTRANSFERASE"/>
    <property type="match status" value="1"/>
</dbReference>
<dbReference type="GO" id="GO:0008168">
    <property type="term" value="F:methyltransferase activity"/>
    <property type="evidence" value="ECO:0007669"/>
    <property type="project" value="UniProtKB-KW"/>
</dbReference>
<feature type="domain" description="23S rRNA (guanine(745)-N(1))-methyltransferase N-terminal" evidence="2">
    <location>
        <begin position="11"/>
        <end position="49"/>
    </location>
</feature>
<sequence>MFELRCTVRDCQNILVPSDSGLTCEARHHFDRAKQGYWNLTQPQDRKSKQPGDCTEAVMARHRWLARGHAAGLVQTLSPWIAIPTRSGADSPPRTLDLGCGEGFFGPALFANEAEGYCGIDLSKTAMKLAARRWPEATWVLANADRELPATDASVDRVISLFGRRPVAEIQRVLAPDGVCIIAVPGEEDLIELREKVQQSGHRRRRWELVVEEMEAAGLRCAEQTHWELKVELAPDAILDALAMTYRGVRHSQQERLKTVEAMSVTLAADLLLLRRR</sequence>
<dbReference type="EMBL" id="JAMQBK010000031">
    <property type="protein sequence ID" value="MCM2371313.1"/>
    <property type="molecule type" value="Genomic_DNA"/>
</dbReference>
<dbReference type="InterPro" id="IPR050508">
    <property type="entry name" value="Methyltransf_Superfamily"/>
</dbReference>
<dbReference type="CDD" id="cd02440">
    <property type="entry name" value="AdoMet_MTases"/>
    <property type="match status" value="1"/>
</dbReference>
<name>A0ABT0U3B5_9BACT</name>
<gene>
    <name evidence="3" type="ORF">NB063_11915</name>
</gene>
<dbReference type="InterPro" id="IPR029063">
    <property type="entry name" value="SAM-dependent_MTases_sf"/>
</dbReference>
<keyword evidence="3" id="KW-0808">Transferase</keyword>
<evidence type="ECO:0000313" key="3">
    <source>
        <dbReference type="EMBL" id="MCM2371313.1"/>
    </source>
</evidence>
<dbReference type="Pfam" id="PF13649">
    <property type="entry name" value="Methyltransf_25"/>
    <property type="match status" value="1"/>
</dbReference>
<protein>
    <submittedName>
        <fullName evidence="3">Methyltransferase domain-containing protein</fullName>
    </submittedName>
</protein>
<dbReference type="Gene3D" id="3.40.50.150">
    <property type="entry name" value="Vaccinia Virus protein VP39"/>
    <property type="match status" value="1"/>
</dbReference>
<dbReference type="InterPro" id="IPR041698">
    <property type="entry name" value="Methyltransf_25"/>
</dbReference>
<evidence type="ECO:0000259" key="2">
    <source>
        <dbReference type="Pfam" id="PF21302"/>
    </source>
</evidence>
<dbReference type="Proteomes" id="UP001202961">
    <property type="component" value="Unassembled WGS sequence"/>
</dbReference>
<proteinExistence type="predicted"/>
<dbReference type="GO" id="GO:0032259">
    <property type="term" value="P:methylation"/>
    <property type="evidence" value="ECO:0007669"/>
    <property type="project" value="UniProtKB-KW"/>
</dbReference>